<dbReference type="InterPro" id="IPR017871">
    <property type="entry name" value="ABC_transporter-like_CS"/>
</dbReference>
<dbReference type="GO" id="GO:0016020">
    <property type="term" value="C:membrane"/>
    <property type="evidence" value="ECO:0007669"/>
    <property type="project" value="InterPro"/>
</dbReference>
<dbReference type="InterPro" id="IPR027417">
    <property type="entry name" value="P-loop_NTPase"/>
</dbReference>
<dbReference type="RefSeq" id="WP_046099435.1">
    <property type="nucleotide sequence ID" value="NZ_BKAP01000001.1"/>
</dbReference>
<dbReference type="AlphaFoldDB" id="A0AAJ0NIB8"/>
<comment type="catalytic activity">
    <reaction evidence="9">
        <text>a quaternary ammonium(out) + ATP + H2O = a quaternary ammonium(in) + ADP + phosphate + H(+)</text>
        <dbReference type="Rhea" id="RHEA:11036"/>
        <dbReference type="ChEBI" id="CHEBI:15377"/>
        <dbReference type="ChEBI" id="CHEBI:15378"/>
        <dbReference type="ChEBI" id="CHEBI:30616"/>
        <dbReference type="ChEBI" id="CHEBI:35267"/>
        <dbReference type="ChEBI" id="CHEBI:43474"/>
        <dbReference type="ChEBI" id="CHEBI:456216"/>
        <dbReference type="EC" id="7.6.2.9"/>
    </reaction>
</comment>
<evidence type="ECO:0000313" key="15">
    <source>
        <dbReference type="Proteomes" id="UP000033530"/>
    </source>
</evidence>
<evidence type="ECO:0000256" key="1">
    <source>
        <dbReference type="ARBA" id="ARBA00022448"/>
    </source>
</evidence>
<dbReference type="Pfam" id="PF00005">
    <property type="entry name" value="ABC_tran"/>
    <property type="match status" value="1"/>
</dbReference>
<comment type="caution">
    <text evidence="14">The sequence shown here is derived from an EMBL/GenBank/DDBJ whole genome shotgun (WGS) entry which is preliminary data.</text>
</comment>
<dbReference type="Gene3D" id="3.40.50.300">
    <property type="entry name" value="P-loop containing nucleotide triphosphate hydrolases"/>
    <property type="match status" value="1"/>
</dbReference>
<feature type="domain" description="ABC transporter" evidence="13">
    <location>
        <begin position="2"/>
        <end position="230"/>
    </location>
</feature>
<keyword evidence="3" id="KW-0410">Iron transport</keyword>
<dbReference type="CDD" id="cd03259">
    <property type="entry name" value="ABC_Carb_Solutes_like"/>
    <property type="match status" value="1"/>
</dbReference>
<evidence type="ECO:0000256" key="7">
    <source>
        <dbReference type="ARBA" id="ARBA00023065"/>
    </source>
</evidence>
<dbReference type="EMBL" id="LAIU01000001">
    <property type="protein sequence ID" value="KKB26459.1"/>
    <property type="molecule type" value="Genomic_DNA"/>
</dbReference>
<dbReference type="GO" id="GO:0016887">
    <property type="term" value="F:ATP hydrolysis activity"/>
    <property type="evidence" value="ECO:0007669"/>
    <property type="project" value="InterPro"/>
</dbReference>
<keyword evidence="5" id="KW-0067">ATP-binding</keyword>
<dbReference type="PANTHER" id="PTHR42781:SF4">
    <property type="entry name" value="SPERMIDINE_PUTRESCINE IMPORT ATP-BINDING PROTEIN POTA"/>
    <property type="match status" value="1"/>
</dbReference>
<evidence type="ECO:0000256" key="11">
    <source>
        <dbReference type="ARBA" id="ARBA00066388"/>
    </source>
</evidence>
<dbReference type="GO" id="GO:0015418">
    <property type="term" value="F:ABC-type quaternary ammonium compound transporting activity"/>
    <property type="evidence" value="ECO:0007669"/>
    <property type="project" value="UniProtKB-EC"/>
</dbReference>
<dbReference type="InterPro" id="IPR003439">
    <property type="entry name" value="ABC_transporter-like_ATP-bd"/>
</dbReference>
<evidence type="ECO:0000256" key="2">
    <source>
        <dbReference type="ARBA" id="ARBA00022475"/>
    </source>
</evidence>
<comment type="subunit">
    <text evidence="10">The complex is composed of two ATP-binding proteins (OpuCA), two transmembrane proteins (OpuCB and OpuCD) and a solute-binding protein (OpuCC).</text>
</comment>
<dbReference type="EC" id="7.6.2.9" evidence="11"/>
<evidence type="ECO:0000256" key="10">
    <source>
        <dbReference type="ARBA" id="ARBA00063934"/>
    </source>
</evidence>
<organism evidence="14 15">
    <name type="scientific">Staphylococcus carnosus</name>
    <dbReference type="NCBI Taxonomy" id="1281"/>
    <lineage>
        <taxon>Bacteria</taxon>
        <taxon>Bacillati</taxon>
        <taxon>Bacillota</taxon>
        <taxon>Bacilli</taxon>
        <taxon>Bacillales</taxon>
        <taxon>Staphylococcaceae</taxon>
        <taxon>Staphylococcus</taxon>
    </lineage>
</organism>
<dbReference type="SUPFAM" id="SSF52540">
    <property type="entry name" value="P-loop containing nucleoside triphosphate hydrolases"/>
    <property type="match status" value="1"/>
</dbReference>
<evidence type="ECO:0000256" key="5">
    <source>
        <dbReference type="ARBA" id="ARBA00022840"/>
    </source>
</evidence>
<keyword evidence="1" id="KW-0813">Transport</keyword>
<accession>A0AAJ0NIB8</accession>
<dbReference type="FunFam" id="3.40.50.300:FF:000425">
    <property type="entry name" value="Probable ABC transporter, ATP-binding subunit"/>
    <property type="match status" value="1"/>
</dbReference>
<evidence type="ECO:0000256" key="4">
    <source>
        <dbReference type="ARBA" id="ARBA00022741"/>
    </source>
</evidence>
<proteinExistence type="predicted"/>
<dbReference type="PROSITE" id="PS00211">
    <property type="entry name" value="ABC_TRANSPORTER_1"/>
    <property type="match status" value="1"/>
</dbReference>
<evidence type="ECO:0000259" key="13">
    <source>
        <dbReference type="PROSITE" id="PS50893"/>
    </source>
</evidence>
<keyword evidence="7" id="KW-0406">Ion transport</keyword>
<gene>
    <name evidence="14" type="ORF">VV61_02930</name>
</gene>
<evidence type="ECO:0000256" key="3">
    <source>
        <dbReference type="ARBA" id="ARBA00022496"/>
    </source>
</evidence>
<dbReference type="InterPro" id="IPR015853">
    <property type="entry name" value="ABC_transpr_FbpC"/>
</dbReference>
<dbReference type="SMART" id="SM00382">
    <property type="entry name" value="AAA"/>
    <property type="match status" value="1"/>
</dbReference>
<dbReference type="PROSITE" id="PS50893">
    <property type="entry name" value="ABC_TRANSPORTER_2"/>
    <property type="match status" value="1"/>
</dbReference>
<dbReference type="PANTHER" id="PTHR42781">
    <property type="entry name" value="SPERMIDINE/PUTRESCINE IMPORT ATP-BINDING PROTEIN POTA"/>
    <property type="match status" value="1"/>
</dbReference>
<dbReference type="InterPro" id="IPR050093">
    <property type="entry name" value="ABC_SmlMolc_Importer"/>
</dbReference>
<name>A0AAJ0NIB8_STACA</name>
<dbReference type="GO" id="GO:0015408">
    <property type="term" value="F:ABC-type ferric iron transporter activity"/>
    <property type="evidence" value="ECO:0007669"/>
    <property type="project" value="InterPro"/>
</dbReference>
<evidence type="ECO:0000256" key="9">
    <source>
        <dbReference type="ARBA" id="ARBA00052482"/>
    </source>
</evidence>
<reference evidence="14 15" key="1">
    <citation type="submission" date="2015-03" db="EMBL/GenBank/DDBJ databases">
        <title>Draft Genome Sequence of S. carnosus subsp. utilis LTH 7013, Isolated from South Tirolean Ham.</title>
        <authorList>
            <person name="Mueller A."/>
            <person name="Huptas C."/>
            <person name="Wenning M."/>
            <person name="Weiss A."/>
            <person name="Schmidt H."/>
        </authorList>
    </citation>
    <scope>NUCLEOTIDE SEQUENCE [LARGE SCALE GENOMIC DNA]</scope>
    <source>
        <strain evidence="14 15">LTH7013</strain>
    </source>
</reference>
<sequence length="251" mass="28270">MLALKNVSKSFNDNEVLKNINLDIENGEIIALLGPSGCGKTTLLNMILGLTDVSKGEIHFNGKPVHNVPMNKRGFNIVFQDYCLFPHLNARENILYGLENTKKNTDSKEITDLIELLDLRPHLDKKIHELSGGQKQRVSIARTIVMEPEVLLMDEPLSALDGMIKERIKDMIVKVAKSLSLTTIIVTHDPEEALTMADKIVVIEDGEIAQYDTPNMIIKQPANQFVKKFILNQFEIKRHNIYTLFGEQHGA</sequence>
<keyword evidence="2" id="KW-1003">Cell membrane</keyword>
<keyword evidence="4" id="KW-0547">Nucleotide-binding</keyword>
<dbReference type="InterPro" id="IPR003593">
    <property type="entry name" value="AAA+_ATPase"/>
</dbReference>
<dbReference type="GO" id="GO:0005524">
    <property type="term" value="F:ATP binding"/>
    <property type="evidence" value="ECO:0007669"/>
    <property type="project" value="UniProtKB-KW"/>
</dbReference>
<evidence type="ECO:0000256" key="6">
    <source>
        <dbReference type="ARBA" id="ARBA00023004"/>
    </source>
</evidence>
<keyword evidence="8" id="KW-0472">Membrane</keyword>
<evidence type="ECO:0000256" key="12">
    <source>
        <dbReference type="ARBA" id="ARBA00070305"/>
    </source>
</evidence>
<evidence type="ECO:0000256" key="8">
    <source>
        <dbReference type="ARBA" id="ARBA00023136"/>
    </source>
</evidence>
<evidence type="ECO:0000313" key="14">
    <source>
        <dbReference type="EMBL" id="KKB26459.1"/>
    </source>
</evidence>
<keyword evidence="6" id="KW-0408">Iron</keyword>
<protein>
    <recommendedName>
        <fullName evidence="12">Carnitine transport ATP-binding protein OpuCA</fullName>
        <ecNumber evidence="11">7.6.2.9</ecNumber>
    </recommendedName>
</protein>
<dbReference type="Proteomes" id="UP000033530">
    <property type="component" value="Unassembled WGS sequence"/>
</dbReference>